<evidence type="ECO:0000313" key="4">
    <source>
        <dbReference type="Proteomes" id="UP000321361"/>
    </source>
</evidence>
<protein>
    <recommendedName>
        <fullName evidence="5">Lipoprotein</fullName>
    </recommendedName>
</protein>
<proteinExistence type="predicted"/>
<name>A0A510WHV5_ENTTH</name>
<feature type="chain" id="PRO_5022174649" description="Lipoprotein" evidence="2">
    <location>
        <begin position="27"/>
        <end position="135"/>
    </location>
</feature>
<evidence type="ECO:0008006" key="5">
    <source>
        <dbReference type="Google" id="ProtNLM"/>
    </source>
</evidence>
<reference evidence="3 4" key="1">
    <citation type="submission" date="2019-07" db="EMBL/GenBank/DDBJ databases">
        <title>Whole genome shotgun sequence of Enterococcus thailandicus NBRC 101867.</title>
        <authorList>
            <person name="Hosoyama A."/>
            <person name="Uohara A."/>
            <person name="Ohji S."/>
            <person name="Ichikawa N."/>
        </authorList>
    </citation>
    <scope>NUCLEOTIDE SEQUENCE [LARGE SCALE GENOMIC DNA]</scope>
    <source>
        <strain evidence="3 4">NBRC 101867</strain>
    </source>
</reference>
<dbReference type="PROSITE" id="PS51257">
    <property type="entry name" value="PROKAR_LIPOPROTEIN"/>
    <property type="match status" value="1"/>
</dbReference>
<dbReference type="AlphaFoldDB" id="A0A510WHV5"/>
<comment type="caution">
    <text evidence="3">The sequence shown here is derived from an EMBL/GenBank/DDBJ whole genome shotgun (WGS) entry which is preliminary data.</text>
</comment>
<sequence length="135" mass="15349">MKKLCFVLSVAISLAILSGCISESEAEQQLIQDNINQLNQEKQDLEDAIKYLKDTSDVKRYIVTIQIKQSHMSLDFTEHMKDEANAVEISIPVDRAFYEKVDKGTVIDDSFRTGSFWMKGSIGLWDIKVTDKEIA</sequence>
<dbReference type="RefSeq" id="WP_071868276.1">
    <property type="nucleotide sequence ID" value="NZ_BJUG01000018.1"/>
</dbReference>
<dbReference type="EMBL" id="BJUG01000018">
    <property type="protein sequence ID" value="GEK38161.1"/>
    <property type="molecule type" value="Genomic_DNA"/>
</dbReference>
<dbReference type="Proteomes" id="UP000321361">
    <property type="component" value="Unassembled WGS sequence"/>
</dbReference>
<keyword evidence="2" id="KW-0732">Signal</keyword>
<dbReference type="OrthoDB" id="958752at2"/>
<feature type="signal peptide" evidence="2">
    <location>
        <begin position="1"/>
        <end position="26"/>
    </location>
</feature>
<feature type="coiled-coil region" evidence="1">
    <location>
        <begin position="21"/>
        <end position="55"/>
    </location>
</feature>
<keyword evidence="1" id="KW-0175">Coiled coil</keyword>
<organism evidence="3 4">
    <name type="scientific">Enterococcus thailandicus</name>
    <dbReference type="NCBI Taxonomy" id="417368"/>
    <lineage>
        <taxon>Bacteria</taxon>
        <taxon>Bacillati</taxon>
        <taxon>Bacillota</taxon>
        <taxon>Bacilli</taxon>
        <taxon>Lactobacillales</taxon>
        <taxon>Enterococcaceae</taxon>
        <taxon>Enterococcus</taxon>
    </lineage>
</organism>
<accession>A0A510WHV5</accession>
<gene>
    <name evidence="3" type="ORF">ETH01_24480</name>
</gene>
<evidence type="ECO:0000256" key="1">
    <source>
        <dbReference type="SAM" id="Coils"/>
    </source>
</evidence>
<evidence type="ECO:0000313" key="3">
    <source>
        <dbReference type="EMBL" id="GEK38161.1"/>
    </source>
</evidence>
<evidence type="ECO:0000256" key="2">
    <source>
        <dbReference type="SAM" id="SignalP"/>
    </source>
</evidence>